<dbReference type="RefSeq" id="WP_244743092.1">
    <property type="nucleotide sequence ID" value="NZ_CP095071.1"/>
</dbReference>
<name>A0ABY4GKR9_9BACI</name>
<gene>
    <name evidence="1" type="ORF">MUN87_19485</name>
</gene>
<organism evidence="1 2">
    <name type="scientific">Gracilibacillus salinarum</name>
    <dbReference type="NCBI Taxonomy" id="2932255"/>
    <lineage>
        <taxon>Bacteria</taxon>
        <taxon>Bacillati</taxon>
        <taxon>Bacillota</taxon>
        <taxon>Bacilli</taxon>
        <taxon>Bacillales</taxon>
        <taxon>Bacillaceae</taxon>
        <taxon>Gracilibacillus</taxon>
    </lineage>
</organism>
<evidence type="ECO:0000313" key="1">
    <source>
        <dbReference type="EMBL" id="UOQ84809.1"/>
    </source>
</evidence>
<evidence type="ECO:0008006" key="3">
    <source>
        <dbReference type="Google" id="ProtNLM"/>
    </source>
</evidence>
<evidence type="ECO:0000313" key="2">
    <source>
        <dbReference type="Proteomes" id="UP000831537"/>
    </source>
</evidence>
<dbReference type="EMBL" id="CP095071">
    <property type="protein sequence ID" value="UOQ84809.1"/>
    <property type="molecule type" value="Genomic_DNA"/>
</dbReference>
<proteinExistence type="predicted"/>
<sequence>MAKIEKMTENGGYVIDVQPVKKKVYMNVAGTFTPEKAEQFQYDYQQKIGSISTIEYLLEIECIDLDIVNDNMLPRLTHSFKMYKASEFKKIEFLISDNFEIRQQLERVAEKADLANYEIIEV</sequence>
<reference evidence="1 2" key="1">
    <citation type="submission" date="2022-04" db="EMBL/GenBank/DDBJ databases">
        <title>Gracilibacillus sp. isolated from saltern.</title>
        <authorList>
            <person name="Won M."/>
            <person name="Lee C.-M."/>
            <person name="Woen H.-Y."/>
            <person name="Kwon S.-W."/>
        </authorList>
    </citation>
    <scope>NUCLEOTIDE SEQUENCE [LARGE SCALE GENOMIC DNA]</scope>
    <source>
        <strain evidence="1 2">SSPM10-3</strain>
    </source>
</reference>
<keyword evidence="2" id="KW-1185">Reference proteome</keyword>
<protein>
    <recommendedName>
        <fullName evidence="3">STAS domain-containing protein</fullName>
    </recommendedName>
</protein>
<accession>A0ABY4GKR9</accession>
<dbReference type="Proteomes" id="UP000831537">
    <property type="component" value="Chromosome"/>
</dbReference>